<evidence type="ECO:0000313" key="3">
    <source>
        <dbReference type="Proteomes" id="UP001314205"/>
    </source>
</evidence>
<feature type="chain" id="PRO_5043864000" evidence="1">
    <location>
        <begin position="24"/>
        <end position="69"/>
    </location>
</feature>
<feature type="signal peptide" evidence="1">
    <location>
        <begin position="1"/>
        <end position="23"/>
    </location>
</feature>
<dbReference type="AlphaFoldDB" id="A0AAV1LKI6"/>
<keyword evidence="1" id="KW-0732">Signal</keyword>
<dbReference type="EMBL" id="CAVLGL010000092">
    <property type="protein sequence ID" value="CAK1595649.1"/>
    <property type="molecule type" value="Genomic_DNA"/>
</dbReference>
<evidence type="ECO:0000313" key="2">
    <source>
        <dbReference type="EMBL" id="CAK1595649.1"/>
    </source>
</evidence>
<comment type="caution">
    <text evidence="2">The sequence shown here is derived from an EMBL/GenBank/DDBJ whole genome shotgun (WGS) entry which is preliminary data.</text>
</comment>
<proteinExistence type="predicted"/>
<reference evidence="2 3" key="1">
    <citation type="submission" date="2023-11" db="EMBL/GenBank/DDBJ databases">
        <authorList>
            <person name="Hedman E."/>
            <person name="Englund M."/>
            <person name="Stromberg M."/>
            <person name="Nyberg Akerstrom W."/>
            <person name="Nylinder S."/>
            <person name="Jareborg N."/>
            <person name="Kallberg Y."/>
            <person name="Kronander E."/>
        </authorList>
    </citation>
    <scope>NUCLEOTIDE SEQUENCE [LARGE SCALE GENOMIC DNA]</scope>
</reference>
<accession>A0AAV1LKI6</accession>
<keyword evidence="3" id="KW-1185">Reference proteome</keyword>
<organism evidence="2 3">
    <name type="scientific">Parnassius mnemosyne</name>
    <name type="common">clouded apollo</name>
    <dbReference type="NCBI Taxonomy" id="213953"/>
    <lineage>
        <taxon>Eukaryota</taxon>
        <taxon>Metazoa</taxon>
        <taxon>Ecdysozoa</taxon>
        <taxon>Arthropoda</taxon>
        <taxon>Hexapoda</taxon>
        <taxon>Insecta</taxon>
        <taxon>Pterygota</taxon>
        <taxon>Neoptera</taxon>
        <taxon>Endopterygota</taxon>
        <taxon>Lepidoptera</taxon>
        <taxon>Glossata</taxon>
        <taxon>Ditrysia</taxon>
        <taxon>Papilionoidea</taxon>
        <taxon>Papilionidae</taxon>
        <taxon>Parnassiinae</taxon>
        <taxon>Parnassini</taxon>
        <taxon>Parnassius</taxon>
        <taxon>Driopa</taxon>
    </lineage>
</organism>
<name>A0AAV1LKI6_9NEOP</name>
<gene>
    <name evidence="2" type="ORF">PARMNEM_LOCUS15093</name>
</gene>
<evidence type="ECO:0000256" key="1">
    <source>
        <dbReference type="SAM" id="SignalP"/>
    </source>
</evidence>
<dbReference type="Proteomes" id="UP001314205">
    <property type="component" value="Unassembled WGS sequence"/>
</dbReference>
<protein>
    <submittedName>
        <fullName evidence="2">Uncharacterized protein</fullName>
    </submittedName>
</protein>
<sequence length="69" mass="7323">MIVRLLSLLCVGILVASVQNAEGNNDNEASVQYNWSCQKLVVSCGVGVVRTGQTASECRTLTSALLNPK</sequence>